<dbReference type="Gene3D" id="3.30.70.1620">
    <property type="match status" value="1"/>
</dbReference>
<dbReference type="GO" id="GO:0005524">
    <property type="term" value="F:ATP binding"/>
    <property type="evidence" value="ECO:0007669"/>
    <property type="project" value="UniProtKB-UniRule"/>
</dbReference>
<dbReference type="GO" id="GO:0006260">
    <property type="term" value="P:DNA replication"/>
    <property type="evidence" value="ECO:0007669"/>
    <property type="project" value="UniProtKB-UniRule"/>
</dbReference>
<comment type="subunit">
    <text evidence="7">Homodimer.</text>
</comment>
<dbReference type="InterPro" id="IPR024704">
    <property type="entry name" value="SMC"/>
</dbReference>
<dbReference type="FunCoup" id="S0EXR6">
    <property type="interactions" value="380"/>
</dbReference>
<dbReference type="InterPro" id="IPR011890">
    <property type="entry name" value="SMC_prok"/>
</dbReference>
<comment type="function">
    <text evidence="7">Required for chromosome condensation and partitioning.</text>
</comment>
<name>S0EXR6_CHTCT</name>
<comment type="similarity">
    <text evidence="7">Belongs to the SMC family.</text>
</comment>
<dbReference type="InterPro" id="IPR027417">
    <property type="entry name" value="P-loop_NTPase"/>
</dbReference>
<keyword evidence="4 7" id="KW-0067">ATP-binding</keyword>
<gene>
    <name evidence="7" type="primary">smc</name>
    <name evidence="9" type="ORF">CCALI_00763</name>
</gene>
<dbReference type="Pfam" id="PF02463">
    <property type="entry name" value="SMC_N"/>
    <property type="match status" value="1"/>
</dbReference>
<reference evidence="10" key="1">
    <citation type="submission" date="2013-03" db="EMBL/GenBank/DDBJ databases">
        <title>Genome sequence of Chthonomonas calidirosea, the first sequenced genome from the Armatimonadetes phylum (formally candidate division OP10).</title>
        <authorList>
            <person name="Lee K.C.Y."/>
            <person name="Morgan X.C."/>
            <person name="Dunfield P.F."/>
            <person name="Tamas I."/>
            <person name="Houghton K.M."/>
            <person name="Vyssotski M."/>
            <person name="Ryan J.L.J."/>
            <person name="Lagutin K."/>
            <person name="McDonald I.R."/>
            <person name="Stott M.B."/>
        </authorList>
    </citation>
    <scope>NUCLEOTIDE SEQUENCE [LARGE SCALE GENOMIC DNA]</scope>
    <source>
        <strain evidence="10">DSM 23976 / ICMP 18418 / T49</strain>
    </source>
</reference>
<dbReference type="CDD" id="cd03278">
    <property type="entry name" value="ABC_SMC_barmotin"/>
    <property type="match status" value="1"/>
</dbReference>
<evidence type="ECO:0000256" key="5">
    <source>
        <dbReference type="ARBA" id="ARBA00023054"/>
    </source>
</evidence>
<dbReference type="GO" id="GO:0005737">
    <property type="term" value="C:cytoplasm"/>
    <property type="evidence" value="ECO:0007669"/>
    <property type="project" value="UniProtKB-SubCell"/>
</dbReference>
<dbReference type="GO" id="GO:0016887">
    <property type="term" value="F:ATP hydrolysis activity"/>
    <property type="evidence" value="ECO:0007669"/>
    <property type="project" value="InterPro"/>
</dbReference>
<dbReference type="InterPro" id="IPR036277">
    <property type="entry name" value="SMC_hinge_sf"/>
</dbReference>
<feature type="coiled-coil region" evidence="7">
    <location>
        <begin position="680"/>
        <end position="777"/>
    </location>
</feature>
<dbReference type="SUPFAM" id="SSF52540">
    <property type="entry name" value="P-loop containing nucleoside triphosphate hydrolases"/>
    <property type="match status" value="1"/>
</dbReference>
<dbReference type="FunFam" id="3.40.50.300:FF:000984">
    <property type="entry name" value="Chromosome partition protein Smc"/>
    <property type="match status" value="1"/>
</dbReference>
<evidence type="ECO:0000313" key="10">
    <source>
        <dbReference type="Proteomes" id="UP000014227"/>
    </source>
</evidence>
<keyword evidence="3 7" id="KW-0547">Nucleotide-binding</keyword>
<dbReference type="OrthoDB" id="9808768at2"/>
<dbReference type="FunFam" id="3.40.50.300:FF:000901">
    <property type="entry name" value="Chromosome partition protein Smc"/>
    <property type="match status" value="1"/>
</dbReference>
<dbReference type="STRING" id="454171.CP488_00388"/>
<sequence>MQLKQLQLLGFKTFADRIELQIGPGLTAIVGPNGSGKSNIVDAILWVLGEQNPRLLRAERAQDVIFSGSDKRKPLGMAEVRLLLDNSDHFLPISFSEVSISRRIYRSGESQYFINGAPCRMKDIVELFLDTGAGKGAYAVVGQQEVDAVLSARPEDRRELFEEAAGIKKYRVKKREALRKLEAAEANLQRVRDILRELEAQKEPLERQVIAARRYLGYQERLREIEVGLLVAEAKQADYELYGIRQEQELDRAELHRIEIQQAQFEQHLAELTEQVVQVEENLEIARTNHQNLLSMAERLQSRMAVLEERARAAVRTKEQALQEIAELNTQKELLENLIASEAEESARLQAELAEREQAWAAEQAALQAVEQAVAEILRELEAQRSQQLRRAEERAGRLAALDGVKARLDETRQQLDALLKEATLLQEQRLQAEERLRQLTVEQAQRRAQRDELYQTQEHLETQQKGLQAEADACRNRWEAARRAYSEQAARLSTLIELQESYEGFYYGVRALLQAARAGAVRGDYRPVVDLLTVPKPYRIAIEVALGSSLQDIVTPSAEEAKAGIAWLKQHRAGRVTFLPLTLLRPGRPLDPLPAEEGIEGVAVNLVGFDNRYVPAIQLLLGRVVVVRNLDTAITLSRRLSGWSRMVTLEGELLTPGGALTGGSLQGLGAHLVGRKGEIDDLKTRLPDLQAEVDRLATQHKELLQKQQETAKEHANLMQELANLDQAIAIAAGTQAAAERELARLQRQEVEHQQAQQLLKTRIGELEKEQERLENLILSRHEDDTDAENALIALQKEVEIRIAKRDALRSNAARLEVETTELRTQLQGLKRSQQENRQALEELQRRIEQRKSLHAQIQQEEAKVAEETTRLAEQRQQILRQLQEAEKSVQQCLTSRQQKLDAHTKTNEALREATQRHREITVRLHETELRIARLEMQLSQAAERLLQEYNLPIEQALCYQETVALDENTVREVARLRREIRAMGHVNTGAIEEFERLTERCDFLTTQQADLEKSRAGLLDTISEIDASTRDIFLQTFEAVREEFDRLFKRLFGGGRAQLLLTNPNDLLETGIEIIAQPPGKKAQNLSLLSGGERALTAIALLFAFLSVRPSPFVILDEVDAPLDGANVEKFVQLVREFSERSQFLVITHNPVTMEAAPIWYGVTMREPGVSSIISYRVPQLKESDPTQLSEVGSPNGEKTFS</sequence>
<evidence type="ECO:0000313" key="9">
    <source>
        <dbReference type="EMBL" id="CCW34588.1"/>
    </source>
</evidence>
<dbReference type="SUPFAM" id="SSF75553">
    <property type="entry name" value="Smc hinge domain"/>
    <property type="match status" value="1"/>
</dbReference>
<evidence type="ECO:0000256" key="1">
    <source>
        <dbReference type="ARBA" id="ARBA00004496"/>
    </source>
</evidence>
<dbReference type="InterPro" id="IPR010935">
    <property type="entry name" value="SMC_hinge"/>
</dbReference>
<keyword evidence="2 7" id="KW-0963">Cytoplasm</keyword>
<feature type="coiled-coil region" evidence="7">
    <location>
        <begin position="255"/>
        <end position="443"/>
    </location>
</feature>
<evidence type="ECO:0000256" key="6">
    <source>
        <dbReference type="ARBA" id="ARBA00023125"/>
    </source>
</evidence>
<evidence type="ECO:0000256" key="4">
    <source>
        <dbReference type="ARBA" id="ARBA00022840"/>
    </source>
</evidence>
<dbReference type="InterPro" id="IPR003395">
    <property type="entry name" value="RecF/RecN/SMC_N"/>
</dbReference>
<evidence type="ECO:0000256" key="2">
    <source>
        <dbReference type="ARBA" id="ARBA00022490"/>
    </source>
</evidence>
<organism evidence="9 10">
    <name type="scientific">Chthonomonas calidirosea (strain DSM 23976 / ICMP 18418 / T49)</name>
    <dbReference type="NCBI Taxonomy" id="1303518"/>
    <lineage>
        <taxon>Bacteria</taxon>
        <taxon>Bacillati</taxon>
        <taxon>Armatimonadota</taxon>
        <taxon>Chthonomonadia</taxon>
        <taxon>Chthonomonadales</taxon>
        <taxon>Chthonomonadaceae</taxon>
        <taxon>Chthonomonas</taxon>
    </lineage>
</organism>
<keyword evidence="5 7" id="KW-0175">Coiled coil</keyword>
<dbReference type="PANTHER" id="PTHR43977">
    <property type="entry name" value="STRUCTURAL MAINTENANCE OF CHROMOSOMES PROTEIN 3"/>
    <property type="match status" value="1"/>
</dbReference>
<dbReference type="NCBIfam" id="TIGR02168">
    <property type="entry name" value="SMC_prok_B"/>
    <property type="match status" value="1"/>
</dbReference>
<evidence type="ECO:0000256" key="3">
    <source>
        <dbReference type="ARBA" id="ARBA00022741"/>
    </source>
</evidence>
<feature type="domain" description="SMC hinge" evidence="8">
    <location>
        <begin position="523"/>
        <end position="638"/>
    </location>
</feature>
<dbReference type="SMART" id="SM00968">
    <property type="entry name" value="SMC_hinge"/>
    <property type="match status" value="1"/>
</dbReference>
<proteinExistence type="inferred from homology"/>
<dbReference type="GO" id="GO:0003677">
    <property type="term" value="F:DNA binding"/>
    <property type="evidence" value="ECO:0007669"/>
    <property type="project" value="UniProtKB-UniRule"/>
</dbReference>
<dbReference type="eggNOG" id="COG1196">
    <property type="taxonomic scope" value="Bacteria"/>
</dbReference>
<dbReference type="PATRIC" id="fig|1303518.3.peg.772"/>
<comment type="domain">
    <text evidence="7">Contains large globular domains required for ATP hydrolysis at each terminus and a third globular domain forming a flexible hinge near the middle of the molecule. These domains are separated by coiled-coil structures.</text>
</comment>
<dbReference type="HAMAP" id="MF_01894">
    <property type="entry name" value="Smc_prok"/>
    <property type="match status" value="1"/>
</dbReference>
<feature type="coiled-coil region" evidence="7">
    <location>
        <begin position="918"/>
        <end position="945"/>
    </location>
</feature>
<dbReference type="Pfam" id="PF06470">
    <property type="entry name" value="SMC_hinge"/>
    <property type="match status" value="1"/>
</dbReference>
<dbReference type="Proteomes" id="UP000014227">
    <property type="component" value="Chromosome I"/>
</dbReference>
<evidence type="ECO:0000256" key="7">
    <source>
        <dbReference type="HAMAP-Rule" id="MF_01894"/>
    </source>
</evidence>
<dbReference type="HOGENOM" id="CLU_001042_2_2_0"/>
<dbReference type="EMBL" id="HF951689">
    <property type="protein sequence ID" value="CCW34588.1"/>
    <property type="molecule type" value="Genomic_DNA"/>
</dbReference>
<dbReference type="Gene3D" id="1.20.1060.20">
    <property type="match status" value="1"/>
</dbReference>
<feature type="coiled-coil region" evidence="7">
    <location>
        <begin position="167"/>
        <end position="208"/>
    </location>
</feature>
<keyword evidence="10" id="KW-1185">Reference proteome</keyword>
<dbReference type="GO" id="GO:0007062">
    <property type="term" value="P:sister chromatid cohesion"/>
    <property type="evidence" value="ECO:0007669"/>
    <property type="project" value="InterPro"/>
</dbReference>
<feature type="coiled-coil region" evidence="7">
    <location>
        <begin position="806"/>
        <end position="889"/>
    </location>
</feature>
<dbReference type="InParanoid" id="S0EXR6"/>
<dbReference type="KEGG" id="ccz:CCALI_00763"/>
<dbReference type="Gene3D" id="3.40.50.300">
    <property type="entry name" value="P-loop containing nucleotide triphosphate hydrolases"/>
    <property type="match status" value="2"/>
</dbReference>
<accession>S0EXR6</accession>
<dbReference type="PIRSF" id="PIRSF005719">
    <property type="entry name" value="SMC"/>
    <property type="match status" value="1"/>
</dbReference>
<feature type="binding site" evidence="7">
    <location>
        <begin position="32"/>
        <end position="39"/>
    </location>
    <ligand>
        <name>ATP</name>
        <dbReference type="ChEBI" id="CHEBI:30616"/>
    </ligand>
</feature>
<keyword evidence="6 7" id="KW-0238">DNA-binding</keyword>
<evidence type="ECO:0000259" key="8">
    <source>
        <dbReference type="SMART" id="SM00968"/>
    </source>
</evidence>
<dbReference type="RefSeq" id="WP_016482148.1">
    <property type="nucleotide sequence ID" value="NC_021487.1"/>
</dbReference>
<comment type="subcellular location">
    <subcellularLocation>
        <location evidence="1 7">Cytoplasm</location>
    </subcellularLocation>
</comment>
<protein>
    <recommendedName>
        <fullName evidence="7">Chromosome partition protein Smc</fullName>
    </recommendedName>
</protein>
<dbReference type="GO" id="GO:0030261">
    <property type="term" value="P:chromosome condensation"/>
    <property type="evidence" value="ECO:0007669"/>
    <property type="project" value="InterPro"/>
</dbReference>
<dbReference type="GO" id="GO:0007059">
    <property type="term" value="P:chromosome segregation"/>
    <property type="evidence" value="ECO:0007669"/>
    <property type="project" value="UniProtKB-UniRule"/>
</dbReference>
<dbReference type="AlphaFoldDB" id="S0EXR6"/>
<dbReference type="GO" id="GO:0005694">
    <property type="term" value="C:chromosome"/>
    <property type="evidence" value="ECO:0007669"/>
    <property type="project" value="InterPro"/>
</dbReference>